<evidence type="ECO:0000256" key="7">
    <source>
        <dbReference type="ARBA" id="ARBA00023049"/>
    </source>
</evidence>
<dbReference type="Gene3D" id="3.40.390.10">
    <property type="entry name" value="Collagenase (Catalytic Domain)"/>
    <property type="match status" value="1"/>
</dbReference>
<protein>
    <submittedName>
        <fullName evidence="11">Pregnancy-associated plasma protein-A</fullName>
    </submittedName>
</protein>
<feature type="domain" description="Peptidase M43 pregnancy-associated plasma-A" evidence="9">
    <location>
        <begin position="196"/>
        <end position="342"/>
    </location>
</feature>
<evidence type="ECO:0000256" key="5">
    <source>
        <dbReference type="ARBA" id="ARBA00022801"/>
    </source>
</evidence>
<dbReference type="RefSeq" id="WP_102135893.1">
    <property type="nucleotide sequence ID" value="NZ_CP012836.1"/>
</dbReference>
<dbReference type="GO" id="GO:0006508">
    <property type="term" value="P:proteolysis"/>
    <property type="evidence" value="ECO:0007669"/>
    <property type="project" value="UniProtKB-KW"/>
</dbReference>
<accession>A0A142EQ62</accession>
<dbReference type="NCBIfam" id="NF038128">
    <property type="entry name" value="choice_anch_J"/>
    <property type="match status" value="2"/>
</dbReference>
<feature type="domain" description="Secretion system C-terminal sorting" evidence="10">
    <location>
        <begin position="936"/>
        <end position="1011"/>
    </location>
</feature>
<gene>
    <name evidence="11" type="ORF">AO498_12535</name>
</gene>
<dbReference type="OrthoDB" id="6278496at2"/>
<keyword evidence="12" id="KW-1185">Reference proteome</keyword>
<name>A0A142EQ62_9BACT</name>
<dbReference type="KEGG" id="alm:AO498_12535"/>
<dbReference type="PATRIC" id="fig|1727163.4.peg.2621"/>
<evidence type="ECO:0000313" key="11">
    <source>
        <dbReference type="EMBL" id="AMQ57267.1"/>
    </source>
</evidence>
<dbReference type="Pfam" id="PF18962">
    <property type="entry name" value="Por_Secre_tail"/>
    <property type="match status" value="1"/>
</dbReference>
<keyword evidence="7" id="KW-0482">Metalloprotease</keyword>
<evidence type="ECO:0000259" key="10">
    <source>
        <dbReference type="Pfam" id="PF18962"/>
    </source>
</evidence>
<evidence type="ECO:0000256" key="4">
    <source>
        <dbReference type="ARBA" id="ARBA00022729"/>
    </source>
</evidence>
<dbReference type="PANTHER" id="PTHR47466:SF1">
    <property type="entry name" value="METALLOPROTEASE MEP1 (AFU_ORTHOLOGUE AFUA_1G07730)-RELATED"/>
    <property type="match status" value="1"/>
</dbReference>
<keyword evidence="6" id="KW-0862">Zinc</keyword>
<dbReference type="Gene3D" id="2.60.40.10">
    <property type="entry name" value="Immunoglobulins"/>
    <property type="match status" value="1"/>
</dbReference>
<dbReference type="PANTHER" id="PTHR47466">
    <property type="match status" value="1"/>
</dbReference>
<keyword evidence="2" id="KW-0645">Protease</keyword>
<evidence type="ECO:0000256" key="1">
    <source>
        <dbReference type="ARBA" id="ARBA00008721"/>
    </source>
</evidence>
<proteinExistence type="inferred from homology"/>
<dbReference type="InterPro" id="IPR026444">
    <property type="entry name" value="Secre_tail"/>
</dbReference>
<dbReference type="InterPro" id="IPR013783">
    <property type="entry name" value="Ig-like_fold"/>
</dbReference>
<organism evidence="11 12">
    <name type="scientific">Algoriphagus sanaruensis</name>
    <dbReference type="NCBI Taxonomy" id="1727163"/>
    <lineage>
        <taxon>Bacteria</taxon>
        <taxon>Pseudomonadati</taxon>
        <taxon>Bacteroidota</taxon>
        <taxon>Cytophagia</taxon>
        <taxon>Cytophagales</taxon>
        <taxon>Cyclobacteriaceae</taxon>
        <taxon>Algoriphagus</taxon>
    </lineage>
</organism>
<keyword evidence="8" id="KW-1015">Disulfide bond</keyword>
<comment type="similarity">
    <text evidence="1">Belongs to the peptidase M43B family.</text>
</comment>
<dbReference type="InterPro" id="IPR024079">
    <property type="entry name" value="MetalloPept_cat_dom_sf"/>
</dbReference>
<keyword evidence="3" id="KW-0479">Metal-binding</keyword>
<dbReference type="Proteomes" id="UP000073816">
    <property type="component" value="Chromosome"/>
</dbReference>
<evidence type="ECO:0000313" key="12">
    <source>
        <dbReference type="Proteomes" id="UP000073816"/>
    </source>
</evidence>
<reference evidence="12" key="1">
    <citation type="submission" date="2015-09" db="EMBL/GenBank/DDBJ databases">
        <title>Complete sequence of Algoriphagus sp. M8-2.</title>
        <authorList>
            <person name="Shintani M."/>
        </authorList>
    </citation>
    <scope>NUCLEOTIDE SEQUENCE [LARGE SCALE GENOMIC DNA]</scope>
    <source>
        <strain evidence="12">M8-2</strain>
    </source>
</reference>
<evidence type="ECO:0000256" key="8">
    <source>
        <dbReference type="ARBA" id="ARBA00023157"/>
    </source>
</evidence>
<evidence type="ECO:0000256" key="6">
    <source>
        <dbReference type="ARBA" id="ARBA00022833"/>
    </source>
</evidence>
<keyword evidence="4" id="KW-0732">Signal</keyword>
<dbReference type="GO" id="GO:0008237">
    <property type="term" value="F:metallopeptidase activity"/>
    <property type="evidence" value="ECO:0007669"/>
    <property type="project" value="UniProtKB-KW"/>
</dbReference>
<dbReference type="CDD" id="cd04275">
    <property type="entry name" value="ZnMc_pappalysin_like"/>
    <property type="match status" value="1"/>
</dbReference>
<dbReference type="AlphaFoldDB" id="A0A142EQ62"/>
<dbReference type="GO" id="GO:0046872">
    <property type="term" value="F:metal ion binding"/>
    <property type="evidence" value="ECO:0007669"/>
    <property type="project" value="UniProtKB-KW"/>
</dbReference>
<dbReference type="Pfam" id="PF05572">
    <property type="entry name" value="Peptidase_M43"/>
    <property type="match status" value="1"/>
</dbReference>
<reference evidence="11 12" key="2">
    <citation type="journal article" date="2016" name="Genome Announc.">
        <title>Complete Genome Sequence of Algoriphagus sp. Strain M8-2, Isolated from a Brackish Lake.</title>
        <authorList>
            <person name="Muraguchi Y."/>
            <person name="Kushimoto K."/>
            <person name="Ohtsubo Y."/>
            <person name="Suzuki T."/>
            <person name="Dohra H."/>
            <person name="Kimbara K."/>
            <person name="Shintani M."/>
        </authorList>
    </citation>
    <scope>NUCLEOTIDE SEQUENCE [LARGE SCALE GENOMIC DNA]</scope>
    <source>
        <strain evidence="11 12">M8-2</strain>
    </source>
</reference>
<dbReference type="Gene3D" id="2.60.120.200">
    <property type="match status" value="1"/>
</dbReference>
<sequence length="1012" mass="111813">MRNFTVFSVRFPLIFGGLLLLYSGLFAQQFQLNTISTKSSNSPLSPEQCGQKAIELIMEKEMGYFGTPDFFEDWMNQKIQERGAKPELFRTQNERRVIPVVVHIIHNGTSLGSGANIPDSQIFEQIRILNEDFRRLNADAVNTPLEFQPVAGDANIEFVLAKQDPNGLPTTGIVRLQGSKTVYSPDDGVLIGQLSQWNPQEYLNIWVLPLVQPYIGYASFPVSDLPGLNFSPVPAIMDGVTIDYRFFGKGGNASSASLGRTATHEVGHFLGLRHIWGDGGCGVDDFVSDTPLQDASNTSCTANLTRFSCGVSNMVQNYMDYTPDPCMNLFTKGQIERFDVVLANSPRRVTLVNNRATQAPILTDLDLAISRIIEPGEALCAQTIIPKVEVQNAGSTAISSARIEFRVNNQLIESKRFTLNLSTGQSSILSFKEFTAPIGSNSYTFQIIQVNDRSDDVINNNSQSSTPVFQNAVNLPYQFNFNSFPDGWIIVNPDKSFTWEKTSLTIDGQNQPAFFIRHYEYEGPGQLDYIISPQIDLSQYPNAQLVFEVAHGPYNQNGFQDELMIAVGQGCSDEFDLVNPPYVKSGARLETSSATLDEFIPTSSAQFRTELVNLNQFADLGAIRLAFITKNAFGNNIYIKNIRILPQEEFNYDLRVESLVTPNPISSGNHESEIIRIKNTGNLPVSRFLFLRTTNNSSTQTYLASGATIAPGESMNLSLNNSTSEGKNNLKYGISEPNFDQNGDNGEVFEQYNLESTETIEVPFRNRFDATPSISPWSTINPQSDQIAWVIKPKSGVTGDNLAVLESPQNGKSYWLGSPVFNLKSSSQASVFFDLSAGQVSASSTLKVLASANEGETYEEVWTRTGAALSSSSGEFVRNYIDLSSYAGSDSEGTVRLAFVFESNGNNDSPIYLDNIELFLRADPNPVIPDEGRTVVYPNPAREFVNIAFNLPTRENVTIRIISATGAVVQELNYPGTLNQTYTFSTALFRSGLYVIQITGPTQSEIKRVFIN</sequence>
<evidence type="ECO:0000256" key="2">
    <source>
        <dbReference type="ARBA" id="ARBA00022670"/>
    </source>
</evidence>
<dbReference type="EMBL" id="CP012836">
    <property type="protein sequence ID" value="AMQ57267.1"/>
    <property type="molecule type" value="Genomic_DNA"/>
</dbReference>
<keyword evidence="5" id="KW-0378">Hydrolase</keyword>
<evidence type="ECO:0000259" key="9">
    <source>
        <dbReference type="Pfam" id="PF05572"/>
    </source>
</evidence>
<dbReference type="SUPFAM" id="SSF55486">
    <property type="entry name" value="Metalloproteases ('zincins'), catalytic domain"/>
    <property type="match status" value="1"/>
</dbReference>
<dbReference type="InterPro" id="IPR008754">
    <property type="entry name" value="Peptidase_M43"/>
</dbReference>
<dbReference type="NCBIfam" id="TIGR04183">
    <property type="entry name" value="Por_Secre_tail"/>
    <property type="match status" value="1"/>
</dbReference>
<evidence type="ECO:0000256" key="3">
    <source>
        <dbReference type="ARBA" id="ARBA00022723"/>
    </source>
</evidence>
<dbReference type="STRING" id="1727163.AO498_12535"/>